<sequence>MKETGEQLMAKLRDYNRFAGTLIVMGVYFYIGTLIQIYIRHAAGGTKYALLSIGFAVSAMVFLLKAYKIRRKIQEEDAC</sequence>
<dbReference type="InterPro" id="IPR025418">
    <property type="entry name" value="YrhC-like"/>
</dbReference>
<evidence type="ECO:0000313" key="2">
    <source>
        <dbReference type="EMBL" id="WLV23639.1"/>
    </source>
</evidence>
<evidence type="ECO:0000313" key="3">
    <source>
        <dbReference type="Proteomes" id="UP001180087"/>
    </source>
</evidence>
<dbReference type="RefSeq" id="WP_348025846.1">
    <property type="nucleotide sequence ID" value="NZ_CP129113.1"/>
</dbReference>
<keyword evidence="1" id="KW-0812">Transmembrane</keyword>
<keyword evidence="1" id="KW-1133">Transmembrane helix</keyword>
<dbReference type="Proteomes" id="UP001180087">
    <property type="component" value="Chromosome"/>
</dbReference>
<name>A0ABY9KRV5_9BACI</name>
<accession>A0ABY9KRV5</accession>
<proteinExistence type="predicted"/>
<protein>
    <submittedName>
        <fullName evidence="2">YrhC family protein</fullName>
    </submittedName>
</protein>
<keyword evidence="1" id="KW-0472">Membrane</keyword>
<keyword evidence="3" id="KW-1185">Reference proteome</keyword>
<gene>
    <name evidence="2" type="ORF">QR721_08245</name>
</gene>
<feature type="transmembrane region" description="Helical" evidence="1">
    <location>
        <begin position="45"/>
        <end position="64"/>
    </location>
</feature>
<evidence type="ECO:0000256" key="1">
    <source>
        <dbReference type="SAM" id="Phobius"/>
    </source>
</evidence>
<dbReference type="Pfam" id="PF14143">
    <property type="entry name" value="YrhC"/>
    <property type="match status" value="1"/>
</dbReference>
<dbReference type="EMBL" id="CP129113">
    <property type="protein sequence ID" value="WLV23639.1"/>
    <property type="molecule type" value="Genomic_DNA"/>
</dbReference>
<reference evidence="2" key="1">
    <citation type="submission" date="2023-06" db="EMBL/GenBank/DDBJ databases">
        <title>A Treasure from Seagulls: Isolation and Description of Aciduricobacillus qingdaonensis gen. nov., sp. nov., a Rare Obligately Uric Acid-utilizing Member in the Family Bacillaceae.</title>
        <authorList>
            <person name="Liu W."/>
            <person name="Wang B."/>
        </authorList>
    </citation>
    <scope>NUCLEOTIDE SEQUENCE</scope>
    <source>
        <strain evidence="2">44XB</strain>
    </source>
</reference>
<feature type="transmembrane region" description="Helical" evidence="1">
    <location>
        <begin position="21"/>
        <end position="39"/>
    </location>
</feature>
<organism evidence="2 3">
    <name type="scientific">Aciduricibacillus chroicocephali</name>
    <dbReference type="NCBI Taxonomy" id="3054939"/>
    <lineage>
        <taxon>Bacteria</taxon>
        <taxon>Bacillati</taxon>
        <taxon>Bacillota</taxon>
        <taxon>Bacilli</taxon>
        <taxon>Bacillales</taxon>
        <taxon>Bacillaceae</taxon>
        <taxon>Aciduricibacillus</taxon>
    </lineage>
</organism>